<evidence type="ECO:0000313" key="2">
    <source>
        <dbReference type="Proteomes" id="UP001311232"/>
    </source>
</evidence>
<keyword evidence="2" id="KW-1185">Reference proteome</keyword>
<organism evidence="1 2">
    <name type="scientific">Crenichthys baileyi</name>
    <name type="common">White River springfish</name>
    <dbReference type="NCBI Taxonomy" id="28760"/>
    <lineage>
        <taxon>Eukaryota</taxon>
        <taxon>Metazoa</taxon>
        <taxon>Chordata</taxon>
        <taxon>Craniata</taxon>
        <taxon>Vertebrata</taxon>
        <taxon>Euteleostomi</taxon>
        <taxon>Actinopterygii</taxon>
        <taxon>Neopterygii</taxon>
        <taxon>Teleostei</taxon>
        <taxon>Neoteleostei</taxon>
        <taxon>Acanthomorphata</taxon>
        <taxon>Ovalentaria</taxon>
        <taxon>Atherinomorphae</taxon>
        <taxon>Cyprinodontiformes</taxon>
        <taxon>Goodeidae</taxon>
        <taxon>Crenichthys</taxon>
    </lineage>
</organism>
<dbReference type="AlphaFoldDB" id="A0AAV9RRL9"/>
<comment type="caution">
    <text evidence="1">The sequence shown here is derived from an EMBL/GenBank/DDBJ whole genome shotgun (WGS) entry which is preliminary data.</text>
</comment>
<evidence type="ECO:0000313" key="1">
    <source>
        <dbReference type="EMBL" id="KAK5611614.1"/>
    </source>
</evidence>
<sequence>MNPAAASEVTPPPGGPDCTMQLGSAVRVIVQQLQPTWRAALCLLSAGVSACSPHCTQFCTSAHWTGQPCTALRCSGNRLSTQLPQQTIPNIIFMHIEYSSSRKLPGESSVPNNTHAELK</sequence>
<protein>
    <submittedName>
        <fullName evidence="1">Uncharacterized protein</fullName>
    </submittedName>
</protein>
<name>A0AAV9RRL9_9TELE</name>
<gene>
    <name evidence="1" type="ORF">CRENBAI_014398</name>
</gene>
<accession>A0AAV9RRL9</accession>
<reference evidence="1 2" key="1">
    <citation type="submission" date="2021-06" db="EMBL/GenBank/DDBJ databases">
        <authorList>
            <person name="Palmer J.M."/>
        </authorList>
    </citation>
    <scope>NUCLEOTIDE SEQUENCE [LARGE SCALE GENOMIC DNA]</scope>
    <source>
        <strain evidence="1 2">MEX-2019</strain>
        <tissue evidence="1">Muscle</tissue>
    </source>
</reference>
<dbReference type="Proteomes" id="UP001311232">
    <property type="component" value="Unassembled WGS sequence"/>
</dbReference>
<dbReference type="EMBL" id="JAHHUM010001470">
    <property type="protein sequence ID" value="KAK5611614.1"/>
    <property type="molecule type" value="Genomic_DNA"/>
</dbReference>
<proteinExistence type="predicted"/>